<organism evidence="1 2">
    <name type="scientific">Shimazuella alba</name>
    <dbReference type="NCBI Taxonomy" id="2690964"/>
    <lineage>
        <taxon>Bacteria</taxon>
        <taxon>Bacillati</taxon>
        <taxon>Bacillota</taxon>
        <taxon>Bacilli</taxon>
        <taxon>Bacillales</taxon>
        <taxon>Thermoactinomycetaceae</taxon>
        <taxon>Shimazuella</taxon>
    </lineage>
</organism>
<protein>
    <submittedName>
        <fullName evidence="1">Uncharacterized protein</fullName>
    </submittedName>
</protein>
<sequence>MALRLMVEGCREKVKEFVESIKKVPQWRFYSGSRVSIGRNELRIDCFFDEKPDRREKPSLTDKSISKLTITSEDGEKIEMVLLDAEVVQMGNGITYVHGKNYDIYADKCN</sequence>
<proteinExistence type="predicted"/>
<comment type="caution">
    <text evidence="1">The sequence shown here is derived from an EMBL/GenBank/DDBJ whole genome shotgun (WGS) entry which is preliminary data.</text>
</comment>
<dbReference type="RefSeq" id="WP_160800705.1">
    <property type="nucleotide sequence ID" value="NZ_WUUL01000003.1"/>
</dbReference>
<gene>
    <name evidence="1" type="ORF">GSM42_06345</name>
</gene>
<reference evidence="1 2" key="1">
    <citation type="submission" date="2019-12" db="EMBL/GenBank/DDBJ databases">
        <title>Whole-genome analyses of novel actinobacteria.</title>
        <authorList>
            <person name="Sahin N."/>
            <person name="Saygin H."/>
        </authorList>
    </citation>
    <scope>NUCLEOTIDE SEQUENCE [LARGE SCALE GENOMIC DNA]</scope>
    <source>
        <strain evidence="1 2">KC615</strain>
    </source>
</reference>
<accession>A0A6I4VU67</accession>
<dbReference type="AlphaFoldDB" id="A0A6I4VU67"/>
<evidence type="ECO:0000313" key="1">
    <source>
        <dbReference type="EMBL" id="MXQ53356.1"/>
    </source>
</evidence>
<dbReference type="Proteomes" id="UP000430692">
    <property type="component" value="Unassembled WGS sequence"/>
</dbReference>
<dbReference type="EMBL" id="WUUL01000003">
    <property type="protein sequence ID" value="MXQ53356.1"/>
    <property type="molecule type" value="Genomic_DNA"/>
</dbReference>
<name>A0A6I4VU67_9BACL</name>
<keyword evidence="2" id="KW-1185">Reference proteome</keyword>
<evidence type="ECO:0000313" key="2">
    <source>
        <dbReference type="Proteomes" id="UP000430692"/>
    </source>
</evidence>